<dbReference type="HOGENOM" id="CLU_038034_2_5_10"/>
<keyword evidence="5" id="KW-1185">Reference proteome</keyword>
<feature type="transmembrane region" description="Helical" evidence="2">
    <location>
        <begin position="9"/>
        <end position="27"/>
    </location>
</feature>
<dbReference type="Proteomes" id="UP000027616">
    <property type="component" value="Chromosome I"/>
</dbReference>
<dbReference type="Pfam" id="PF01497">
    <property type="entry name" value="Peripla_BP_2"/>
    <property type="match status" value="1"/>
</dbReference>
<keyword evidence="1" id="KW-0732">Signal</keyword>
<dbReference type="PANTHER" id="PTHR30535">
    <property type="entry name" value="VITAMIN B12-BINDING PROTEIN"/>
    <property type="match status" value="1"/>
</dbReference>
<dbReference type="KEGG" id="rbc:BN938_2402"/>
<dbReference type="NCBIfam" id="NF038402">
    <property type="entry name" value="TroA_like"/>
    <property type="match status" value="1"/>
</dbReference>
<reference evidence="4 5" key="1">
    <citation type="journal article" date="2015" name="Genome Announc.">
        <title>Complete Genome Sequence of the Novel Leech Symbiont Mucinivorans hirudinis M3T.</title>
        <authorList>
            <person name="Nelson M.C."/>
            <person name="Bomar L."/>
            <person name="Graf J."/>
        </authorList>
    </citation>
    <scope>NUCLEOTIDE SEQUENCE [LARGE SCALE GENOMIC DNA]</scope>
    <source>
        <strain evidence="5">M3</strain>
    </source>
</reference>
<sequence length="286" mass="32316">MEQHNRRPPLLLISAIILIVFGIYLSFEYHKRQQDDEAGNLRIVSLMPSLTQSLYYLDAQKSLVGCTSYCLAAKADDIECVSSVLKPNLEKIATLRPNLVLASGMTPQRDVETLRKLDVRVEQFDSPKSFEQILSEFLRLGEMVGRAERAREIIGQTRAHLRLLALSDTMQTKPKIFFQIGASPIYAVIPGTFMDDYITLCGGTNIARELSSGIVGREFVVSRDPDYIFIVTMGIAAEEQANQWRQFEQMSAVKNDRIYILDSDVACLPTPVTFVQTLEMMREVVR</sequence>
<evidence type="ECO:0000256" key="1">
    <source>
        <dbReference type="ARBA" id="ARBA00022729"/>
    </source>
</evidence>
<evidence type="ECO:0000259" key="3">
    <source>
        <dbReference type="PROSITE" id="PS50983"/>
    </source>
</evidence>
<proteinExistence type="predicted"/>
<accession>A0A060RA63</accession>
<dbReference type="OrthoDB" id="9816357at2"/>
<dbReference type="PANTHER" id="PTHR30535:SF34">
    <property type="entry name" value="MOLYBDATE-BINDING PROTEIN MOLA"/>
    <property type="match status" value="1"/>
</dbReference>
<protein>
    <submittedName>
        <fullName evidence="4">Vitamin B12 ABC transporter BtuF</fullName>
    </submittedName>
</protein>
<dbReference type="SUPFAM" id="SSF53807">
    <property type="entry name" value="Helical backbone' metal receptor"/>
    <property type="match status" value="1"/>
</dbReference>
<dbReference type="InterPro" id="IPR050902">
    <property type="entry name" value="ABC_Transporter_SBP"/>
</dbReference>
<gene>
    <name evidence="4" type="ORF">BN938_2402</name>
</gene>
<keyword evidence="2" id="KW-0812">Transmembrane</keyword>
<keyword evidence="2" id="KW-1133">Transmembrane helix</keyword>
<organism evidence="4 5">
    <name type="scientific">Mucinivorans hirudinis</name>
    <dbReference type="NCBI Taxonomy" id="1433126"/>
    <lineage>
        <taxon>Bacteria</taxon>
        <taxon>Pseudomonadati</taxon>
        <taxon>Bacteroidota</taxon>
        <taxon>Bacteroidia</taxon>
        <taxon>Bacteroidales</taxon>
        <taxon>Rikenellaceae</taxon>
        <taxon>Mucinivorans</taxon>
    </lineage>
</organism>
<dbReference type="GO" id="GO:0071281">
    <property type="term" value="P:cellular response to iron ion"/>
    <property type="evidence" value="ECO:0007669"/>
    <property type="project" value="TreeGrafter"/>
</dbReference>
<dbReference type="STRING" id="1433126.BN938_2402"/>
<dbReference type="InterPro" id="IPR054828">
    <property type="entry name" value="Vit_B12_bind_prot"/>
</dbReference>
<evidence type="ECO:0000313" key="5">
    <source>
        <dbReference type="Proteomes" id="UP000027616"/>
    </source>
</evidence>
<keyword evidence="2" id="KW-0472">Membrane</keyword>
<name>A0A060RA63_9BACT</name>
<dbReference type="EMBL" id="HG934468">
    <property type="protein sequence ID" value="CDN32472.1"/>
    <property type="molecule type" value="Genomic_DNA"/>
</dbReference>
<feature type="domain" description="Fe/B12 periplasmic-binding" evidence="3">
    <location>
        <begin position="42"/>
        <end position="286"/>
    </location>
</feature>
<dbReference type="eggNOG" id="COG0614">
    <property type="taxonomic scope" value="Bacteria"/>
</dbReference>
<dbReference type="AlphaFoldDB" id="A0A060RA63"/>
<dbReference type="InterPro" id="IPR002491">
    <property type="entry name" value="ABC_transptr_periplasmic_BD"/>
</dbReference>
<dbReference type="Gene3D" id="3.40.50.1980">
    <property type="entry name" value="Nitrogenase molybdenum iron protein domain"/>
    <property type="match status" value="2"/>
</dbReference>
<evidence type="ECO:0000313" key="4">
    <source>
        <dbReference type="EMBL" id="CDN32472.1"/>
    </source>
</evidence>
<dbReference type="PROSITE" id="PS50983">
    <property type="entry name" value="FE_B12_PBP"/>
    <property type="match status" value="1"/>
</dbReference>
<evidence type="ECO:0000256" key="2">
    <source>
        <dbReference type="SAM" id="Phobius"/>
    </source>
</evidence>